<reference evidence="13" key="1">
    <citation type="submission" date="2018-04" db="EMBL/GenBank/DDBJ databases">
        <title>Transcriptome assembly of Sipha flava.</title>
        <authorList>
            <person name="Scully E.D."/>
            <person name="Geib S.M."/>
            <person name="Palmer N.A."/>
            <person name="Koch K."/>
            <person name="Bradshaw J."/>
            <person name="Heng-Moss T."/>
            <person name="Sarath G."/>
        </authorList>
    </citation>
    <scope>NUCLEOTIDE SEQUENCE</scope>
</reference>
<dbReference type="PROSITE" id="PS50157">
    <property type="entry name" value="ZINC_FINGER_C2H2_2"/>
    <property type="match status" value="6"/>
</dbReference>
<evidence type="ECO:0000256" key="10">
    <source>
        <dbReference type="ARBA" id="ARBA00023242"/>
    </source>
</evidence>
<evidence type="ECO:0000256" key="4">
    <source>
        <dbReference type="ARBA" id="ARBA00022737"/>
    </source>
</evidence>
<dbReference type="PANTHER" id="PTHR24379">
    <property type="entry name" value="KRAB AND ZINC FINGER DOMAIN-CONTAINING"/>
    <property type="match status" value="1"/>
</dbReference>
<evidence type="ECO:0000259" key="12">
    <source>
        <dbReference type="PROSITE" id="PS50157"/>
    </source>
</evidence>
<name>A0A2S2R8X0_9HEMI</name>
<dbReference type="OrthoDB" id="6105938at2759"/>
<feature type="domain" description="C2H2-type" evidence="12">
    <location>
        <begin position="96"/>
        <end position="114"/>
    </location>
</feature>
<evidence type="ECO:0000256" key="6">
    <source>
        <dbReference type="ARBA" id="ARBA00022833"/>
    </source>
</evidence>
<dbReference type="GO" id="GO:0008270">
    <property type="term" value="F:zinc ion binding"/>
    <property type="evidence" value="ECO:0007669"/>
    <property type="project" value="UniProtKB-KW"/>
</dbReference>
<feature type="domain" description="C2H2-type" evidence="12">
    <location>
        <begin position="322"/>
        <end position="350"/>
    </location>
</feature>
<evidence type="ECO:0000256" key="5">
    <source>
        <dbReference type="ARBA" id="ARBA00022771"/>
    </source>
</evidence>
<feature type="domain" description="C2H2-type" evidence="12">
    <location>
        <begin position="213"/>
        <end position="240"/>
    </location>
</feature>
<keyword evidence="4" id="KW-0677">Repeat</keyword>
<sequence length="525" mass="62084">MFSSNKNNIDTTECQVIDLDDIETDTENYSDNELPLSSIANFLLPLDNRTIFKINEDDSKSTNYQSEININNDCKSKICLISNQEQNVVDNLVNQYKCDICGKIFRKRSRIIEHFQRSLCFPENYFNFENNSSKYHNSCNNTEYSILHNGVNSLVTNNIKESNNCKICQSVMQNNKLLKNHQKLHTNKYNVECDIFSNYGFTCKNIHSMKKQWKCQICKKSFKKLSILKEHRHIHYNNKQLNYDKCNESTKHLNSFEKHKIIHTSNCEVYHQPYFGASSFTAQKIIHNLKNNNQCNVCQKHLNSKSNVFKHISKVKNLSKSYECSRCSKMFYKRSEIISHIFESHQEDYAKYSCDTCSTSCKTFQDFILRFEKKKLKCDVCPESKFTSSHRLHQHYKWHIGINHFKCQYCPITFSKYPVYLAHEKTHIEEKPFRCNFCGKWFPVSSNLNIHLRFHNQFMRNIRKEPQISTLLPHDNHPNNNQLISKSGNKIDSFSNKLNKYKCDLCMQIFYNQSQICAHILETHY</sequence>
<comment type="similarity">
    <text evidence="2">Belongs to the krueppel C2H2-type zinc-finger protein family.</text>
</comment>
<evidence type="ECO:0000256" key="8">
    <source>
        <dbReference type="ARBA" id="ARBA00023125"/>
    </source>
</evidence>
<feature type="domain" description="C2H2-type" evidence="12">
    <location>
        <begin position="501"/>
        <end position="525"/>
    </location>
</feature>
<dbReference type="PROSITE" id="PS00028">
    <property type="entry name" value="ZINC_FINGER_C2H2_1"/>
    <property type="match status" value="6"/>
</dbReference>
<dbReference type="AlphaFoldDB" id="A0A2S2R8X0"/>
<dbReference type="Gene3D" id="3.30.160.60">
    <property type="entry name" value="Classic Zinc Finger"/>
    <property type="match status" value="4"/>
</dbReference>
<keyword evidence="10" id="KW-0539">Nucleus</keyword>
<evidence type="ECO:0000256" key="3">
    <source>
        <dbReference type="ARBA" id="ARBA00022723"/>
    </source>
</evidence>
<evidence type="ECO:0000256" key="11">
    <source>
        <dbReference type="PROSITE-ProRule" id="PRU00042"/>
    </source>
</evidence>
<keyword evidence="8" id="KW-0238">DNA-binding</keyword>
<evidence type="ECO:0000313" key="13">
    <source>
        <dbReference type="EMBL" id="MBY86517.1"/>
    </source>
</evidence>
<dbReference type="PANTHER" id="PTHR24379:SF121">
    <property type="entry name" value="C2H2-TYPE DOMAIN-CONTAINING PROTEIN"/>
    <property type="match status" value="1"/>
</dbReference>
<keyword evidence="3" id="KW-0479">Metal-binding</keyword>
<comment type="subcellular location">
    <subcellularLocation>
        <location evidence="1">Nucleus</location>
    </subcellularLocation>
</comment>
<feature type="domain" description="C2H2-type" evidence="12">
    <location>
        <begin position="405"/>
        <end position="432"/>
    </location>
</feature>
<gene>
    <name evidence="13" type="primary">ZNF85</name>
    <name evidence="13" type="ORF">g.69761</name>
</gene>
<evidence type="ECO:0000256" key="2">
    <source>
        <dbReference type="ARBA" id="ARBA00006991"/>
    </source>
</evidence>
<dbReference type="GO" id="GO:0003677">
    <property type="term" value="F:DNA binding"/>
    <property type="evidence" value="ECO:0007669"/>
    <property type="project" value="UniProtKB-KW"/>
</dbReference>
<keyword evidence="7" id="KW-0805">Transcription regulation</keyword>
<feature type="domain" description="C2H2-type" evidence="12">
    <location>
        <begin position="433"/>
        <end position="455"/>
    </location>
</feature>
<dbReference type="GO" id="GO:0005634">
    <property type="term" value="C:nucleus"/>
    <property type="evidence" value="ECO:0007669"/>
    <property type="project" value="UniProtKB-SubCell"/>
</dbReference>
<protein>
    <submittedName>
        <fullName evidence="13">Zinc finger protein</fullName>
    </submittedName>
</protein>
<dbReference type="SUPFAM" id="SSF57667">
    <property type="entry name" value="beta-beta-alpha zinc fingers"/>
    <property type="match status" value="3"/>
</dbReference>
<evidence type="ECO:0000256" key="7">
    <source>
        <dbReference type="ARBA" id="ARBA00023015"/>
    </source>
</evidence>
<evidence type="ECO:0000256" key="1">
    <source>
        <dbReference type="ARBA" id="ARBA00004123"/>
    </source>
</evidence>
<dbReference type="SMART" id="SM00355">
    <property type="entry name" value="ZnF_C2H2"/>
    <property type="match status" value="10"/>
</dbReference>
<proteinExistence type="inferred from homology"/>
<keyword evidence="5 11" id="KW-0863">Zinc-finger</keyword>
<dbReference type="EMBL" id="GGMS01017314">
    <property type="protein sequence ID" value="MBY86517.1"/>
    <property type="molecule type" value="Transcribed_RNA"/>
</dbReference>
<dbReference type="FunFam" id="3.30.160.60:FF:001064">
    <property type="entry name" value="Zinc finger protein 425"/>
    <property type="match status" value="1"/>
</dbReference>
<keyword evidence="6" id="KW-0862">Zinc</keyword>
<dbReference type="InterPro" id="IPR036236">
    <property type="entry name" value="Znf_C2H2_sf"/>
</dbReference>
<organism evidence="13">
    <name type="scientific">Sipha flava</name>
    <name type="common">yellow sugarcane aphid</name>
    <dbReference type="NCBI Taxonomy" id="143950"/>
    <lineage>
        <taxon>Eukaryota</taxon>
        <taxon>Metazoa</taxon>
        <taxon>Ecdysozoa</taxon>
        <taxon>Arthropoda</taxon>
        <taxon>Hexapoda</taxon>
        <taxon>Insecta</taxon>
        <taxon>Pterygota</taxon>
        <taxon>Neoptera</taxon>
        <taxon>Paraneoptera</taxon>
        <taxon>Hemiptera</taxon>
        <taxon>Sternorrhyncha</taxon>
        <taxon>Aphidomorpha</taxon>
        <taxon>Aphidoidea</taxon>
        <taxon>Aphididae</taxon>
        <taxon>Sipha</taxon>
    </lineage>
</organism>
<dbReference type="Pfam" id="PF00096">
    <property type="entry name" value="zf-C2H2"/>
    <property type="match status" value="1"/>
</dbReference>
<dbReference type="InterPro" id="IPR013087">
    <property type="entry name" value="Znf_C2H2_type"/>
</dbReference>
<evidence type="ECO:0000256" key="9">
    <source>
        <dbReference type="ARBA" id="ARBA00023163"/>
    </source>
</evidence>
<accession>A0A2S2R8X0</accession>
<keyword evidence="9" id="KW-0804">Transcription</keyword>